<proteinExistence type="predicted"/>
<dbReference type="AlphaFoldDB" id="A0A0E9U3I2"/>
<dbReference type="EMBL" id="GBXM01048290">
    <property type="protein sequence ID" value="JAH60287.1"/>
    <property type="molecule type" value="Transcribed_RNA"/>
</dbReference>
<protein>
    <submittedName>
        <fullName evidence="1">Uncharacterized protein</fullName>
    </submittedName>
</protein>
<evidence type="ECO:0000313" key="1">
    <source>
        <dbReference type="EMBL" id="JAH60287.1"/>
    </source>
</evidence>
<reference evidence="1" key="2">
    <citation type="journal article" date="2015" name="Fish Shellfish Immunol.">
        <title>Early steps in the European eel (Anguilla anguilla)-Vibrio vulnificus interaction in the gills: Role of the RtxA13 toxin.</title>
        <authorList>
            <person name="Callol A."/>
            <person name="Pajuelo D."/>
            <person name="Ebbesson L."/>
            <person name="Teles M."/>
            <person name="MacKenzie S."/>
            <person name="Amaro C."/>
        </authorList>
    </citation>
    <scope>NUCLEOTIDE SEQUENCE</scope>
</reference>
<reference evidence="1" key="1">
    <citation type="submission" date="2014-11" db="EMBL/GenBank/DDBJ databases">
        <authorList>
            <person name="Amaro Gonzalez C."/>
        </authorList>
    </citation>
    <scope>NUCLEOTIDE SEQUENCE</scope>
</reference>
<accession>A0A0E9U3I2</accession>
<organism evidence="1">
    <name type="scientific">Anguilla anguilla</name>
    <name type="common">European freshwater eel</name>
    <name type="synonym">Muraena anguilla</name>
    <dbReference type="NCBI Taxonomy" id="7936"/>
    <lineage>
        <taxon>Eukaryota</taxon>
        <taxon>Metazoa</taxon>
        <taxon>Chordata</taxon>
        <taxon>Craniata</taxon>
        <taxon>Vertebrata</taxon>
        <taxon>Euteleostomi</taxon>
        <taxon>Actinopterygii</taxon>
        <taxon>Neopterygii</taxon>
        <taxon>Teleostei</taxon>
        <taxon>Anguilliformes</taxon>
        <taxon>Anguillidae</taxon>
        <taxon>Anguilla</taxon>
    </lineage>
</organism>
<sequence>MSSRSSHHLFKKILTAQLSLT</sequence>
<name>A0A0E9U3I2_ANGAN</name>